<dbReference type="PANTHER" id="PTHR47591">
    <property type="entry name" value="ZINC FINGER PROTEIN ZAT2-RELATED"/>
    <property type="match status" value="1"/>
</dbReference>
<keyword evidence="1" id="KW-0479">Metal-binding</keyword>
<dbReference type="Proteomes" id="UP000233551">
    <property type="component" value="Unassembled WGS sequence"/>
</dbReference>
<dbReference type="PANTHER" id="PTHR47591:SF13">
    <property type="entry name" value="OS02G0293900 PROTEIN"/>
    <property type="match status" value="1"/>
</dbReference>
<sequence>MEAKSVGMNLSLKKQEEEFLGPEIRTCRLLFAWVPSQAPSRMKNGINGVLGRRKALSLKLKASKNGVKKQPLSSEEADGAASSYQCSECGKMFKSNKALYGHMRCHPDRGWRGFKNPVGIAVGPSLALVGPSWGNAGGFSAEEVEVAAALLVLAGGPCSMESCGGASASPRSGFGLKEGLFTVWEASSNAVEGCGDSTGPGGRPSLKECGWHGTESGAETSMATEEEEEEQRVVVPLPDVESFSVSLAAGSWGKCFGVQPGSSRKGLDLNQLPILIAGKNSSACRGAVNAMVLDLTLRL</sequence>
<gene>
    <name evidence="3" type="ORF">CRG98_038498</name>
</gene>
<keyword evidence="4" id="KW-1185">Reference proteome</keyword>
<dbReference type="InterPro" id="IPR013087">
    <property type="entry name" value="Znf_C2H2_type"/>
</dbReference>
<dbReference type="PROSITE" id="PS00028">
    <property type="entry name" value="ZINC_FINGER_C2H2_1"/>
    <property type="match status" value="1"/>
</dbReference>
<dbReference type="PROSITE" id="PS50157">
    <property type="entry name" value="ZINC_FINGER_C2H2_2"/>
    <property type="match status" value="1"/>
</dbReference>
<protein>
    <recommendedName>
        <fullName evidence="2">C2H2-type domain-containing protein</fullName>
    </recommendedName>
</protein>
<dbReference type="SMART" id="SM00355">
    <property type="entry name" value="ZnF_C2H2"/>
    <property type="match status" value="1"/>
</dbReference>
<name>A0A2I0IBB9_PUNGR</name>
<feature type="domain" description="C2H2-type" evidence="2">
    <location>
        <begin position="84"/>
        <end position="106"/>
    </location>
</feature>
<dbReference type="AlphaFoldDB" id="A0A2I0IBB9"/>
<organism evidence="3 4">
    <name type="scientific">Punica granatum</name>
    <name type="common">Pomegranate</name>
    <dbReference type="NCBI Taxonomy" id="22663"/>
    <lineage>
        <taxon>Eukaryota</taxon>
        <taxon>Viridiplantae</taxon>
        <taxon>Streptophyta</taxon>
        <taxon>Embryophyta</taxon>
        <taxon>Tracheophyta</taxon>
        <taxon>Spermatophyta</taxon>
        <taxon>Magnoliopsida</taxon>
        <taxon>eudicotyledons</taxon>
        <taxon>Gunneridae</taxon>
        <taxon>Pentapetalae</taxon>
        <taxon>rosids</taxon>
        <taxon>malvids</taxon>
        <taxon>Myrtales</taxon>
        <taxon>Lythraceae</taxon>
        <taxon>Punica</taxon>
    </lineage>
</organism>
<proteinExistence type="predicted"/>
<dbReference type="STRING" id="22663.A0A2I0IBB9"/>
<dbReference type="SUPFAM" id="SSF57667">
    <property type="entry name" value="beta-beta-alpha zinc fingers"/>
    <property type="match status" value="1"/>
</dbReference>
<evidence type="ECO:0000259" key="2">
    <source>
        <dbReference type="PROSITE" id="PS50157"/>
    </source>
</evidence>
<dbReference type="InterPro" id="IPR036236">
    <property type="entry name" value="Znf_C2H2_sf"/>
</dbReference>
<evidence type="ECO:0000256" key="1">
    <source>
        <dbReference type="PROSITE-ProRule" id="PRU00042"/>
    </source>
</evidence>
<dbReference type="GO" id="GO:0008270">
    <property type="term" value="F:zinc ion binding"/>
    <property type="evidence" value="ECO:0007669"/>
    <property type="project" value="UniProtKB-KW"/>
</dbReference>
<reference evidence="3 4" key="1">
    <citation type="submission" date="2017-11" db="EMBL/GenBank/DDBJ databases">
        <title>De-novo sequencing of pomegranate (Punica granatum L.) genome.</title>
        <authorList>
            <person name="Akparov Z."/>
            <person name="Amiraslanov A."/>
            <person name="Hajiyeva S."/>
            <person name="Abbasov M."/>
            <person name="Kaur K."/>
            <person name="Hamwieh A."/>
            <person name="Solovyev V."/>
            <person name="Salamov A."/>
            <person name="Braich B."/>
            <person name="Kosarev P."/>
            <person name="Mahmoud A."/>
            <person name="Hajiyev E."/>
            <person name="Babayeva S."/>
            <person name="Izzatullayeva V."/>
            <person name="Mammadov A."/>
            <person name="Mammadov A."/>
            <person name="Sharifova S."/>
            <person name="Ojaghi J."/>
            <person name="Eynullazada K."/>
            <person name="Bayramov B."/>
            <person name="Abdulazimova A."/>
            <person name="Shahmuradov I."/>
        </authorList>
    </citation>
    <scope>NUCLEOTIDE SEQUENCE [LARGE SCALE GENOMIC DNA]</scope>
    <source>
        <strain evidence="4">cv. AG2017</strain>
        <tissue evidence="3">Leaf</tissue>
    </source>
</reference>
<keyword evidence="1" id="KW-0862">Zinc</keyword>
<accession>A0A2I0IBB9</accession>
<keyword evidence="1" id="KW-0863">Zinc-finger</keyword>
<comment type="caution">
    <text evidence="3">The sequence shown here is derived from an EMBL/GenBank/DDBJ whole genome shotgun (WGS) entry which is preliminary data.</text>
</comment>
<dbReference type="Gene3D" id="3.30.160.60">
    <property type="entry name" value="Classic Zinc Finger"/>
    <property type="match status" value="1"/>
</dbReference>
<dbReference type="Pfam" id="PF13912">
    <property type="entry name" value="zf-C2H2_6"/>
    <property type="match status" value="1"/>
</dbReference>
<evidence type="ECO:0000313" key="3">
    <source>
        <dbReference type="EMBL" id="PKI40970.1"/>
    </source>
</evidence>
<evidence type="ECO:0000313" key="4">
    <source>
        <dbReference type="Proteomes" id="UP000233551"/>
    </source>
</evidence>
<dbReference type="EMBL" id="PGOL01003458">
    <property type="protein sequence ID" value="PKI40970.1"/>
    <property type="molecule type" value="Genomic_DNA"/>
</dbReference>